<dbReference type="EMBL" id="OY660869">
    <property type="protein sequence ID" value="CAJ1058176.1"/>
    <property type="molecule type" value="Genomic_DNA"/>
</dbReference>
<feature type="signal peptide" evidence="1">
    <location>
        <begin position="1"/>
        <end position="22"/>
    </location>
</feature>
<keyword evidence="3" id="KW-1185">Reference proteome</keyword>
<keyword evidence="1" id="KW-0732">Signal</keyword>
<name>A0AAV1FA25_XYRNO</name>
<protein>
    <recommendedName>
        <fullName evidence="4">Interleukin-4</fullName>
    </recommendedName>
</protein>
<evidence type="ECO:0000313" key="2">
    <source>
        <dbReference type="EMBL" id="CAJ1058176.1"/>
    </source>
</evidence>
<organism evidence="2 3">
    <name type="scientific">Xyrichtys novacula</name>
    <name type="common">Pearly razorfish</name>
    <name type="synonym">Hemipteronotus novacula</name>
    <dbReference type="NCBI Taxonomy" id="13765"/>
    <lineage>
        <taxon>Eukaryota</taxon>
        <taxon>Metazoa</taxon>
        <taxon>Chordata</taxon>
        <taxon>Craniata</taxon>
        <taxon>Vertebrata</taxon>
        <taxon>Euteleostomi</taxon>
        <taxon>Actinopterygii</taxon>
        <taxon>Neopterygii</taxon>
        <taxon>Teleostei</taxon>
        <taxon>Neoteleostei</taxon>
        <taxon>Acanthomorphata</taxon>
        <taxon>Eupercaria</taxon>
        <taxon>Labriformes</taxon>
        <taxon>Labridae</taxon>
        <taxon>Xyrichtys</taxon>
    </lineage>
</organism>
<sequence>MQRCSIMKLFLALVFLLHLCAGQKTNITLNKEILRSLRRLDGLWKDDKLSLTTDTVRVPSVSMINNATSCVSVFVSELKSLLGNVTVHKDHKHILKELRGNLDLLKSRSKNDSRCQMRELMEDESPFQPYQDFIRKLSSMPHAA</sequence>
<evidence type="ECO:0000313" key="3">
    <source>
        <dbReference type="Proteomes" id="UP001178508"/>
    </source>
</evidence>
<proteinExistence type="predicted"/>
<dbReference type="Proteomes" id="UP001178508">
    <property type="component" value="Chromosome 6"/>
</dbReference>
<dbReference type="AlphaFoldDB" id="A0AAV1FA25"/>
<evidence type="ECO:0008006" key="4">
    <source>
        <dbReference type="Google" id="ProtNLM"/>
    </source>
</evidence>
<feature type="chain" id="PRO_5043449267" description="Interleukin-4" evidence="1">
    <location>
        <begin position="23"/>
        <end position="144"/>
    </location>
</feature>
<gene>
    <name evidence="2" type="ORF">XNOV1_A028986</name>
</gene>
<evidence type="ECO:0000256" key="1">
    <source>
        <dbReference type="SAM" id="SignalP"/>
    </source>
</evidence>
<reference evidence="2" key="1">
    <citation type="submission" date="2023-08" db="EMBL/GenBank/DDBJ databases">
        <authorList>
            <person name="Alioto T."/>
            <person name="Alioto T."/>
            <person name="Gomez Garrido J."/>
        </authorList>
    </citation>
    <scope>NUCLEOTIDE SEQUENCE</scope>
</reference>
<accession>A0AAV1FA25</accession>